<reference evidence="1 2" key="1">
    <citation type="journal article" date="2024" name="bioRxiv">
        <title>A reference genome for Trichogramma kaykai: A tiny desert-dwelling parasitoid wasp with competing sex-ratio distorters.</title>
        <authorList>
            <person name="Culotta J."/>
            <person name="Lindsey A.R."/>
        </authorList>
    </citation>
    <scope>NUCLEOTIDE SEQUENCE [LARGE SCALE GENOMIC DNA]</scope>
    <source>
        <strain evidence="1 2">KSX58</strain>
    </source>
</reference>
<comment type="caution">
    <text evidence="1">The sequence shown here is derived from an EMBL/GenBank/DDBJ whole genome shotgun (WGS) entry which is preliminary data.</text>
</comment>
<dbReference type="EMBL" id="JBJJXI010000123">
    <property type="protein sequence ID" value="KAL3389249.1"/>
    <property type="molecule type" value="Genomic_DNA"/>
</dbReference>
<name>A0ABD2W834_9HYME</name>
<evidence type="ECO:0000313" key="1">
    <source>
        <dbReference type="EMBL" id="KAL3389249.1"/>
    </source>
</evidence>
<protein>
    <submittedName>
        <fullName evidence="1">Uncharacterized protein</fullName>
    </submittedName>
</protein>
<sequence length="103" mass="11322">MRKRIINTIDSSNFKATDIAKTTSLLDALHLIVQAWGFVTDKTARNSLSSPVQAAKYGAARTQASWRNIDPRRTRAVTAERETATANVATVSSFVSLGKERKN</sequence>
<organism evidence="1 2">
    <name type="scientific">Trichogramma kaykai</name>
    <dbReference type="NCBI Taxonomy" id="54128"/>
    <lineage>
        <taxon>Eukaryota</taxon>
        <taxon>Metazoa</taxon>
        <taxon>Ecdysozoa</taxon>
        <taxon>Arthropoda</taxon>
        <taxon>Hexapoda</taxon>
        <taxon>Insecta</taxon>
        <taxon>Pterygota</taxon>
        <taxon>Neoptera</taxon>
        <taxon>Endopterygota</taxon>
        <taxon>Hymenoptera</taxon>
        <taxon>Apocrita</taxon>
        <taxon>Proctotrupomorpha</taxon>
        <taxon>Chalcidoidea</taxon>
        <taxon>Trichogrammatidae</taxon>
        <taxon>Trichogramma</taxon>
    </lineage>
</organism>
<proteinExistence type="predicted"/>
<gene>
    <name evidence="1" type="ORF">TKK_015501</name>
</gene>
<dbReference type="Proteomes" id="UP001627154">
    <property type="component" value="Unassembled WGS sequence"/>
</dbReference>
<accession>A0ABD2W834</accession>
<dbReference type="AlphaFoldDB" id="A0ABD2W834"/>
<evidence type="ECO:0000313" key="2">
    <source>
        <dbReference type="Proteomes" id="UP001627154"/>
    </source>
</evidence>
<keyword evidence="2" id="KW-1185">Reference proteome</keyword>